<dbReference type="Pfam" id="PF09684">
    <property type="entry name" value="Tail_P2_I"/>
    <property type="match status" value="1"/>
</dbReference>
<comment type="caution">
    <text evidence="1">The sequence shown here is derived from an EMBL/GenBank/DDBJ whole genome shotgun (WGS) entry which is preliminary data.</text>
</comment>
<name>A0ABW7ELZ9_9BURK</name>
<sequence>MDVNGLRSFGLSFGGGLQPWRVPVPGGEPTEAVEAALHHRVTGARLASRAHSLALVEEAASVADVALQPSVAVDAFGNHVQWDGSGITSVSHLAARHALAPQAFALPAKAQPVTDMTVGDDDVLYLAANGALWLVDLRGRFELTQLDAPVGFNLQRLASAPGGGVWALDVEQGGIARMSGLPLATLPVYVGRGTDARFSAADPNPHPPRWRVLAARVPASEKAVALSTHRRGPLLVLSLGRAAGGASVRALLDESRLSLPLRLAGPRFPHTLGWLDGERIAIATRGVLKSPEGRDRDPGVWTYAMPATLLERLAAASAEGHDTLPQDLRPPLQPQGDFYPLAGWNGGAFVAGRPGERLHYARRGDAGVAPARVARVSTGARARYGLLVNAAQDRTPEDRARAALGRIDARDPGTVWHRLYAEAAVPTGCAMLVWLAANDADAPDFTPGERGRRAHWYPHLIGERSALPQALQDALPPDMPRAAWVKDATEVPSGQSVLCCGTGGDQPARPGQAGLFAMLIQRAGTTVRALQGSRLWVALELFGDGRATPELAVLRAYAGRLSYRDRYLPALYHERVFGADADRAGPATGADFLDRFLHLFEGLFTDIEGRIAASALLTDAMACPPEALAWLASWVGLSLEPGMSRERARWMLLNAPQLARHHGTLAGLQRALDIATDGAVTRGRIVVVEDFRLRRTLSTILGAQLQDATDPLTTGLTQSGNSVVGDALFLGDSRTLSDGELKTFLALFRHLTAAAPQADAALQAGRAAAHQALFDDLAHRVTVLVHDTFGADEKGMVKRLTELAAPAHVLTRVVDAAYPLMVGVAALVGADTYLRAAPPQRPVRVGPGAETSSLGGVDTLRGEASLDAHAGAFDAVLPPQAPQQRPVARIAVQGLSPGDTAGVAQPFQLDGSASSAEEGRAIDSFTWTHLPPD</sequence>
<dbReference type="Proteomes" id="UP001606300">
    <property type="component" value="Unassembled WGS sequence"/>
</dbReference>
<protein>
    <submittedName>
        <fullName evidence="1">Phage tail protein</fullName>
    </submittedName>
</protein>
<reference evidence="1 2" key="1">
    <citation type="submission" date="2024-09" db="EMBL/GenBank/DDBJ databases">
        <title>Novel species of the genus Pelomonas and Roseateles isolated from streams.</title>
        <authorList>
            <person name="Lu H."/>
        </authorList>
    </citation>
    <scope>NUCLEOTIDE SEQUENCE [LARGE SCALE GENOMIC DNA]</scope>
    <source>
        <strain evidence="1 2">DC23W</strain>
    </source>
</reference>
<evidence type="ECO:0000313" key="1">
    <source>
        <dbReference type="EMBL" id="MFG6413315.1"/>
    </source>
</evidence>
<dbReference type="RefSeq" id="WP_394469405.1">
    <property type="nucleotide sequence ID" value="NZ_JBIGHY010000002.1"/>
</dbReference>
<evidence type="ECO:0000313" key="2">
    <source>
        <dbReference type="Proteomes" id="UP001606300"/>
    </source>
</evidence>
<keyword evidence="2" id="KW-1185">Reference proteome</keyword>
<accession>A0ABW7ELZ9</accession>
<dbReference type="EMBL" id="JBIGHY010000002">
    <property type="protein sequence ID" value="MFG6413315.1"/>
    <property type="molecule type" value="Genomic_DNA"/>
</dbReference>
<organism evidence="1 2">
    <name type="scientific">Pelomonas dachongensis</name>
    <dbReference type="NCBI Taxonomy" id="3299029"/>
    <lineage>
        <taxon>Bacteria</taxon>
        <taxon>Pseudomonadati</taxon>
        <taxon>Pseudomonadota</taxon>
        <taxon>Betaproteobacteria</taxon>
        <taxon>Burkholderiales</taxon>
        <taxon>Sphaerotilaceae</taxon>
        <taxon>Roseateles</taxon>
    </lineage>
</organism>
<proteinExistence type="predicted"/>
<gene>
    <name evidence="1" type="ORF">ACG02S_05325</name>
</gene>
<dbReference type="InterPro" id="IPR006521">
    <property type="entry name" value="Tail_protein_I"/>
</dbReference>